<dbReference type="Proteomes" id="UP000769157">
    <property type="component" value="Unassembled WGS sequence"/>
</dbReference>
<name>A0A9P8P9L3_9ASCO</name>
<organism evidence="1 2">
    <name type="scientific">Ogataea philodendri</name>
    <dbReference type="NCBI Taxonomy" id="1378263"/>
    <lineage>
        <taxon>Eukaryota</taxon>
        <taxon>Fungi</taxon>
        <taxon>Dikarya</taxon>
        <taxon>Ascomycota</taxon>
        <taxon>Saccharomycotina</taxon>
        <taxon>Pichiomycetes</taxon>
        <taxon>Pichiales</taxon>
        <taxon>Pichiaceae</taxon>
        <taxon>Ogataea</taxon>
    </lineage>
</organism>
<dbReference type="GeneID" id="70233949"/>
<accession>A0A9P8P9L3</accession>
<keyword evidence="2" id="KW-1185">Reference proteome</keyword>
<proteinExistence type="predicted"/>
<dbReference type="EMBL" id="JAEUBE010000158">
    <property type="protein sequence ID" value="KAH3668228.1"/>
    <property type="molecule type" value="Genomic_DNA"/>
</dbReference>
<dbReference type="AlphaFoldDB" id="A0A9P8P9L3"/>
<protein>
    <submittedName>
        <fullName evidence="1">Uncharacterized protein</fullName>
    </submittedName>
</protein>
<evidence type="ECO:0000313" key="2">
    <source>
        <dbReference type="Proteomes" id="UP000769157"/>
    </source>
</evidence>
<comment type="caution">
    <text evidence="1">The sequence shown here is derived from an EMBL/GenBank/DDBJ whole genome shotgun (WGS) entry which is preliminary data.</text>
</comment>
<reference evidence="1" key="2">
    <citation type="submission" date="2021-01" db="EMBL/GenBank/DDBJ databases">
        <authorList>
            <person name="Schikora-Tamarit M.A."/>
        </authorList>
    </citation>
    <scope>NUCLEOTIDE SEQUENCE</scope>
    <source>
        <strain evidence="1">CBS6075</strain>
    </source>
</reference>
<dbReference type="RefSeq" id="XP_046062642.1">
    <property type="nucleotide sequence ID" value="XM_046202802.1"/>
</dbReference>
<gene>
    <name evidence="1" type="ORF">OGAPHI_001982</name>
</gene>
<evidence type="ECO:0000313" key="1">
    <source>
        <dbReference type="EMBL" id="KAH3668228.1"/>
    </source>
</evidence>
<sequence>MCSNWSDLSLMEGMEQKIRISLAFKVAFAVERLSRSTIFFNGSLKATKASGSSCRTGLKNVGQDSKQSLEFVNRSSTNSNWRTKIGQGALEWQSMLHPRRVIKSKNCQDVTSIKSGSWLFQELDDTIFLSNQRHEHLHDLNFGKWLTSTDVTTVLNQVLHQLTWRRSSQLGWVVLDLQQTGLAVHRDSGCTNLLFPVDRVRLSTQCNNWIWTLGRELLGNQLVQPSSSDGVVLEVRSLKQLDQVLDGGSEVTPNTQFLQCNDHVSSRSLSVFTKGENVTELGVGKRVDGGLVTHREVTPNIGRRTEVQLVTVTLWNWATLCTDTVLVLEFEIDLCGCVRICSVKESDVLYSVKWDTHGNLQLGGREIDTRHHLCGWVFHLQSWVQFQKVEFVVCVGVKVLDSTSRNVSNQLTKSHSSRLHLSESFWLCDGDRSFFNNLLVSSLNRTISSEQRNVITVLIGQELHFQVSSGTSQLHDEDWRTWDFVGGLMVERDKVFFSVNFSDTFTTTSFGGFDHNREADFLGFL</sequence>
<dbReference type="OrthoDB" id="5150009at2759"/>
<dbReference type="AntiFam" id="ANF00133">
    <property type="entry name" value="Shadow ORF (opposite mccA)"/>
</dbReference>
<reference evidence="1" key="1">
    <citation type="journal article" date="2021" name="Open Biol.">
        <title>Shared evolutionary footprints suggest mitochondrial oxidative damage underlies multiple complex I losses in fungi.</title>
        <authorList>
            <person name="Schikora-Tamarit M.A."/>
            <person name="Marcet-Houben M."/>
            <person name="Nosek J."/>
            <person name="Gabaldon T."/>
        </authorList>
    </citation>
    <scope>NUCLEOTIDE SEQUENCE</scope>
    <source>
        <strain evidence="1">CBS6075</strain>
    </source>
</reference>